<dbReference type="GO" id="GO:0043565">
    <property type="term" value="F:sequence-specific DNA binding"/>
    <property type="evidence" value="ECO:0007669"/>
    <property type="project" value="InterPro"/>
</dbReference>
<evidence type="ECO:0000313" key="6">
    <source>
        <dbReference type="EMBL" id="GHE67317.1"/>
    </source>
</evidence>
<evidence type="ECO:0000256" key="3">
    <source>
        <dbReference type="ARBA" id="ARBA00023163"/>
    </source>
</evidence>
<protein>
    <submittedName>
        <fullName evidence="6">AsnC family transcriptional regulator</fullName>
    </submittedName>
</protein>
<dbReference type="PANTHER" id="PTHR30154">
    <property type="entry name" value="LEUCINE-RESPONSIVE REGULATORY PROTEIN"/>
    <property type="match status" value="1"/>
</dbReference>
<dbReference type="InterPro" id="IPR019887">
    <property type="entry name" value="Tscrpt_reg_AsnC/Lrp_C"/>
</dbReference>
<dbReference type="InterPro" id="IPR000485">
    <property type="entry name" value="AsnC-type_HTH_dom"/>
</dbReference>
<gene>
    <name evidence="6" type="primary">lrp</name>
    <name evidence="6" type="ORF">GCM10017771_91010</name>
</gene>
<dbReference type="SMART" id="SM00344">
    <property type="entry name" value="HTH_ASNC"/>
    <property type="match status" value="1"/>
</dbReference>
<dbReference type="PANTHER" id="PTHR30154:SF34">
    <property type="entry name" value="TRANSCRIPTIONAL REGULATOR AZLB"/>
    <property type="match status" value="1"/>
</dbReference>
<feature type="domain" description="HTH asnC-type" evidence="5">
    <location>
        <begin position="29"/>
        <end position="90"/>
    </location>
</feature>
<proteinExistence type="predicted"/>
<dbReference type="Pfam" id="PF13412">
    <property type="entry name" value="HTH_24"/>
    <property type="match status" value="1"/>
</dbReference>
<dbReference type="Gene3D" id="1.10.10.10">
    <property type="entry name" value="Winged helix-like DNA-binding domain superfamily/Winged helix DNA-binding domain"/>
    <property type="match status" value="1"/>
</dbReference>
<feature type="region of interest" description="Disordered" evidence="4">
    <location>
        <begin position="1"/>
        <end position="24"/>
    </location>
</feature>
<feature type="compositionally biased region" description="Polar residues" evidence="4">
    <location>
        <begin position="1"/>
        <end position="15"/>
    </location>
</feature>
<dbReference type="GO" id="GO:0005829">
    <property type="term" value="C:cytosol"/>
    <property type="evidence" value="ECO:0007669"/>
    <property type="project" value="TreeGrafter"/>
</dbReference>
<dbReference type="SUPFAM" id="SSF46785">
    <property type="entry name" value="Winged helix' DNA-binding domain"/>
    <property type="match status" value="1"/>
</dbReference>
<dbReference type="InterPro" id="IPR011008">
    <property type="entry name" value="Dimeric_a/b-barrel"/>
</dbReference>
<reference evidence="6" key="1">
    <citation type="journal article" date="2014" name="Int. J. Syst. Evol. Microbiol.">
        <title>Complete genome sequence of Corynebacterium casei LMG S-19264T (=DSM 44701T), isolated from a smear-ripened cheese.</title>
        <authorList>
            <consortium name="US DOE Joint Genome Institute (JGI-PGF)"/>
            <person name="Walter F."/>
            <person name="Albersmeier A."/>
            <person name="Kalinowski J."/>
            <person name="Ruckert C."/>
        </authorList>
    </citation>
    <scope>NUCLEOTIDE SEQUENCE</scope>
    <source>
        <strain evidence="6">CGMCC 4.7403</strain>
    </source>
</reference>
<keyword evidence="3" id="KW-0804">Transcription</keyword>
<evidence type="ECO:0000259" key="5">
    <source>
        <dbReference type="PROSITE" id="PS50956"/>
    </source>
</evidence>
<dbReference type="AlphaFoldDB" id="A0A918ZT60"/>
<dbReference type="InterPro" id="IPR011991">
    <property type="entry name" value="ArsR-like_HTH"/>
</dbReference>
<organism evidence="6 7">
    <name type="scientific">Streptomyces capitiformicae</name>
    <dbReference type="NCBI Taxonomy" id="2014920"/>
    <lineage>
        <taxon>Bacteria</taxon>
        <taxon>Bacillati</taxon>
        <taxon>Actinomycetota</taxon>
        <taxon>Actinomycetes</taxon>
        <taxon>Kitasatosporales</taxon>
        <taxon>Streptomycetaceae</taxon>
        <taxon>Streptomyces</taxon>
    </lineage>
</organism>
<dbReference type="EMBL" id="BNAT01000067">
    <property type="protein sequence ID" value="GHE67317.1"/>
    <property type="molecule type" value="Genomic_DNA"/>
</dbReference>
<dbReference type="SUPFAM" id="SSF54909">
    <property type="entry name" value="Dimeric alpha+beta barrel"/>
    <property type="match status" value="1"/>
</dbReference>
<dbReference type="InterPro" id="IPR019888">
    <property type="entry name" value="Tscrpt_reg_AsnC-like"/>
</dbReference>
<dbReference type="InterPro" id="IPR036388">
    <property type="entry name" value="WH-like_DNA-bd_sf"/>
</dbReference>
<evidence type="ECO:0000256" key="1">
    <source>
        <dbReference type="ARBA" id="ARBA00023015"/>
    </source>
</evidence>
<keyword evidence="1" id="KW-0805">Transcription regulation</keyword>
<sequence>MPNFNVLESNVSEMDSPTGPVPGRTAVPLDDTDRQILARLLKDARQSVRALAEQVHISRANAYTRISRLLAEGVITGFTAQLNPKRAGLGTSAYVTLSTEQAAWRDISRELRDIPYVEHVSLVTGDFDVLVLVRAPDNEALRSVVLERIHCVAGVRSTRTWLVFDEVRGRGADWTG</sequence>
<keyword evidence="2" id="KW-0238">DNA-binding</keyword>
<dbReference type="Pfam" id="PF01037">
    <property type="entry name" value="AsnC_trans_reg"/>
    <property type="match status" value="1"/>
</dbReference>
<dbReference type="PROSITE" id="PS50956">
    <property type="entry name" value="HTH_ASNC_2"/>
    <property type="match status" value="1"/>
</dbReference>
<evidence type="ECO:0000313" key="7">
    <source>
        <dbReference type="Proteomes" id="UP000603227"/>
    </source>
</evidence>
<dbReference type="Gene3D" id="3.30.70.920">
    <property type="match status" value="1"/>
</dbReference>
<dbReference type="Proteomes" id="UP000603227">
    <property type="component" value="Unassembled WGS sequence"/>
</dbReference>
<reference evidence="6" key="2">
    <citation type="submission" date="2020-09" db="EMBL/GenBank/DDBJ databases">
        <authorList>
            <person name="Sun Q."/>
            <person name="Zhou Y."/>
        </authorList>
    </citation>
    <scope>NUCLEOTIDE SEQUENCE</scope>
    <source>
        <strain evidence="6">CGMCC 4.7403</strain>
    </source>
</reference>
<keyword evidence="7" id="KW-1185">Reference proteome</keyword>
<comment type="caution">
    <text evidence="6">The sequence shown here is derived from an EMBL/GenBank/DDBJ whole genome shotgun (WGS) entry which is preliminary data.</text>
</comment>
<dbReference type="CDD" id="cd00090">
    <property type="entry name" value="HTH_ARSR"/>
    <property type="match status" value="1"/>
</dbReference>
<evidence type="ECO:0000256" key="2">
    <source>
        <dbReference type="ARBA" id="ARBA00023125"/>
    </source>
</evidence>
<dbReference type="GO" id="GO:0043200">
    <property type="term" value="P:response to amino acid"/>
    <property type="evidence" value="ECO:0007669"/>
    <property type="project" value="TreeGrafter"/>
</dbReference>
<name>A0A918ZT60_9ACTN</name>
<dbReference type="InterPro" id="IPR036390">
    <property type="entry name" value="WH_DNA-bd_sf"/>
</dbReference>
<accession>A0A918ZT60</accession>
<dbReference type="PRINTS" id="PR00033">
    <property type="entry name" value="HTHASNC"/>
</dbReference>
<evidence type="ECO:0000256" key="4">
    <source>
        <dbReference type="SAM" id="MobiDB-lite"/>
    </source>
</evidence>